<evidence type="ECO:0000259" key="1">
    <source>
        <dbReference type="Pfam" id="PF08421"/>
    </source>
</evidence>
<dbReference type="Gene3D" id="3.40.50.150">
    <property type="entry name" value="Vaccinia Virus protein VP39"/>
    <property type="match status" value="1"/>
</dbReference>
<dbReference type="Gene3D" id="6.20.50.110">
    <property type="entry name" value="Methyltransferase, zinc-binding domain"/>
    <property type="match status" value="1"/>
</dbReference>
<gene>
    <name evidence="3" type="ORF">IC234_08510</name>
</gene>
<feature type="domain" description="Methyltransferase putative zinc binding" evidence="1">
    <location>
        <begin position="32"/>
        <end position="93"/>
    </location>
</feature>
<organism evidence="3 4">
    <name type="scientific">Hymenobacter armeniacus</name>
    <dbReference type="NCBI Taxonomy" id="2771358"/>
    <lineage>
        <taxon>Bacteria</taxon>
        <taxon>Pseudomonadati</taxon>
        <taxon>Bacteroidota</taxon>
        <taxon>Cytophagia</taxon>
        <taxon>Cytophagales</taxon>
        <taxon>Hymenobacteraceae</taxon>
        <taxon>Hymenobacter</taxon>
    </lineage>
</organism>
<dbReference type="InterPro" id="IPR029063">
    <property type="entry name" value="SAM-dependent_MTases_sf"/>
</dbReference>
<dbReference type="EMBL" id="JACXAC010000003">
    <property type="protein sequence ID" value="MBD2722169.1"/>
    <property type="molecule type" value="Genomic_DNA"/>
</dbReference>
<dbReference type="Gene3D" id="6.10.250.3100">
    <property type="match status" value="1"/>
</dbReference>
<feature type="domain" description="C-methyltransferase" evidence="2">
    <location>
        <begin position="273"/>
        <end position="434"/>
    </location>
</feature>
<dbReference type="Proteomes" id="UP000606003">
    <property type="component" value="Unassembled WGS sequence"/>
</dbReference>
<dbReference type="PANTHER" id="PTHR43861:SF5">
    <property type="entry name" value="BLL5978 PROTEIN"/>
    <property type="match status" value="1"/>
</dbReference>
<name>A0ABR8JWS1_9BACT</name>
<dbReference type="InterPro" id="IPR013630">
    <property type="entry name" value="Methyltransf_Zn-bd_dom_put"/>
</dbReference>
<evidence type="ECO:0000313" key="4">
    <source>
        <dbReference type="Proteomes" id="UP000606003"/>
    </source>
</evidence>
<keyword evidence="3" id="KW-0489">Methyltransferase</keyword>
<accession>A0ABR8JWS1</accession>
<evidence type="ECO:0000259" key="2">
    <source>
        <dbReference type="Pfam" id="PF08484"/>
    </source>
</evidence>
<dbReference type="SUPFAM" id="SSF53335">
    <property type="entry name" value="S-adenosyl-L-methionine-dependent methyltransferases"/>
    <property type="match status" value="1"/>
</dbReference>
<comment type="caution">
    <text evidence="3">The sequence shown here is derived from an EMBL/GenBank/DDBJ whole genome shotgun (WGS) entry which is preliminary data.</text>
</comment>
<dbReference type="PANTHER" id="PTHR43861">
    <property type="entry name" value="TRANS-ACONITATE 2-METHYLTRANSFERASE-RELATED"/>
    <property type="match status" value="1"/>
</dbReference>
<protein>
    <submittedName>
        <fullName evidence="3">Methyltransferase domain-containing protein</fullName>
    </submittedName>
</protein>
<keyword evidence="3" id="KW-0808">Transferase</keyword>
<reference evidence="3 4" key="1">
    <citation type="submission" date="2020-09" db="EMBL/GenBank/DDBJ databases">
        <authorList>
            <person name="Kim M.K."/>
        </authorList>
    </citation>
    <scope>NUCLEOTIDE SEQUENCE [LARGE SCALE GENOMIC DNA]</scope>
    <source>
        <strain evidence="3 4">BT189</strain>
    </source>
</reference>
<dbReference type="GO" id="GO:0032259">
    <property type="term" value="P:methylation"/>
    <property type="evidence" value="ECO:0007669"/>
    <property type="project" value="UniProtKB-KW"/>
</dbReference>
<sequence>METSLTASALPLPAAAAGAPATAVAPSPAGYCRFCGTPLRHTFVDLGTSPLCQDHVTPERFAHAEAFYPLHAYVCEECFLVQVGEFVEPDEVFRQDYAYFSSYSSSWLQHARQYCAMATERFGLNASSLVVEVASNDGYLLQYFLEKDIPVLGVEPAGNVARAAEQKGVPTLRRFFGSATARELIDGCGPADLLIGNNVLAHVPNLNNFVDGLRLALKPEGVITMEFPHLLRLIEGRQFDTIYHEHFSYFSFFTVERVFAAHGLTLFDVEELPTHGGSLRIYARHAAATAPHLAVTPAVADLRRREVEAGVCDLGFYADFAEQVRETKRKLLEFLIEAKRAGKTVAGYGAPGKGNTLLNYCGIRTDFVDYTVDLNPHKQGNFLPGTRIPILDPSHVLETRPDYLLILPWNLREEIMAQMAVIREWGGQFVVPIPEPRVFA</sequence>
<dbReference type="RefSeq" id="WP_190923459.1">
    <property type="nucleotide sequence ID" value="NZ_JACXAC010000003.1"/>
</dbReference>
<dbReference type="Pfam" id="PF08421">
    <property type="entry name" value="Methyltransf_13"/>
    <property type="match status" value="1"/>
</dbReference>
<dbReference type="InterPro" id="IPR038576">
    <property type="entry name" value="Methyltransf_Zn-bd_dom_put_sf"/>
</dbReference>
<dbReference type="InterPro" id="IPR013691">
    <property type="entry name" value="MeTrfase_14"/>
</dbReference>
<proteinExistence type="predicted"/>
<dbReference type="Pfam" id="PF08484">
    <property type="entry name" value="Methyltransf_14"/>
    <property type="match status" value="1"/>
</dbReference>
<dbReference type="GO" id="GO:0008168">
    <property type="term" value="F:methyltransferase activity"/>
    <property type="evidence" value="ECO:0007669"/>
    <property type="project" value="UniProtKB-KW"/>
</dbReference>
<keyword evidence="4" id="KW-1185">Reference proteome</keyword>
<dbReference type="Gene3D" id="3.40.50.720">
    <property type="entry name" value="NAD(P)-binding Rossmann-like Domain"/>
    <property type="match status" value="1"/>
</dbReference>
<evidence type="ECO:0000313" key="3">
    <source>
        <dbReference type="EMBL" id="MBD2722169.1"/>
    </source>
</evidence>
<dbReference type="Pfam" id="PF13489">
    <property type="entry name" value="Methyltransf_23"/>
    <property type="match status" value="1"/>
</dbReference>